<protein>
    <submittedName>
        <fullName evidence="1">Uncharacterized protein</fullName>
    </submittedName>
</protein>
<dbReference type="Proteomes" id="UP001066276">
    <property type="component" value="Chromosome 6"/>
</dbReference>
<dbReference type="AlphaFoldDB" id="A0AAV7QWM9"/>
<organism evidence="1 2">
    <name type="scientific">Pleurodeles waltl</name>
    <name type="common">Iberian ribbed newt</name>
    <dbReference type="NCBI Taxonomy" id="8319"/>
    <lineage>
        <taxon>Eukaryota</taxon>
        <taxon>Metazoa</taxon>
        <taxon>Chordata</taxon>
        <taxon>Craniata</taxon>
        <taxon>Vertebrata</taxon>
        <taxon>Euteleostomi</taxon>
        <taxon>Amphibia</taxon>
        <taxon>Batrachia</taxon>
        <taxon>Caudata</taxon>
        <taxon>Salamandroidea</taxon>
        <taxon>Salamandridae</taxon>
        <taxon>Pleurodelinae</taxon>
        <taxon>Pleurodeles</taxon>
    </lineage>
</organism>
<proteinExistence type="predicted"/>
<evidence type="ECO:0000313" key="2">
    <source>
        <dbReference type="Proteomes" id="UP001066276"/>
    </source>
</evidence>
<sequence length="114" mass="11835">MCAALLQQHASVRRPGACLSGAKVAVAACAAGGSLLSARLALPDAARSAVDKHLLREGKVQRSTTSTCCREGVCPYRAQLRGGCRPVLAAGVDPRGYLQGWRLSRKCEEGEGAG</sequence>
<dbReference type="EMBL" id="JANPWB010000010">
    <property type="protein sequence ID" value="KAJ1144942.1"/>
    <property type="molecule type" value="Genomic_DNA"/>
</dbReference>
<accession>A0AAV7QWM9</accession>
<name>A0AAV7QWM9_PLEWA</name>
<evidence type="ECO:0000313" key="1">
    <source>
        <dbReference type="EMBL" id="KAJ1144942.1"/>
    </source>
</evidence>
<keyword evidence="2" id="KW-1185">Reference proteome</keyword>
<reference evidence="1" key="1">
    <citation type="journal article" date="2022" name="bioRxiv">
        <title>Sequencing and chromosome-scale assembly of the giantPleurodeles waltlgenome.</title>
        <authorList>
            <person name="Brown T."/>
            <person name="Elewa A."/>
            <person name="Iarovenko S."/>
            <person name="Subramanian E."/>
            <person name="Araus A.J."/>
            <person name="Petzold A."/>
            <person name="Susuki M."/>
            <person name="Suzuki K.-i.T."/>
            <person name="Hayashi T."/>
            <person name="Toyoda A."/>
            <person name="Oliveira C."/>
            <person name="Osipova E."/>
            <person name="Leigh N.D."/>
            <person name="Simon A."/>
            <person name="Yun M.H."/>
        </authorList>
    </citation>
    <scope>NUCLEOTIDE SEQUENCE</scope>
    <source>
        <strain evidence="1">20211129_DDA</strain>
        <tissue evidence="1">Liver</tissue>
    </source>
</reference>
<gene>
    <name evidence="1" type="ORF">NDU88_011236</name>
</gene>
<comment type="caution">
    <text evidence="1">The sequence shown here is derived from an EMBL/GenBank/DDBJ whole genome shotgun (WGS) entry which is preliminary data.</text>
</comment>